<dbReference type="Proteomes" id="UP000528608">
    <property type="component" value="Unassembled WGS sequence"/>
</dbReference>
<feature type="domain" description="Nitroreductase" evidence="2">
    <location>
        <begin position="427"/>
        <end position="517"/>
    </location>
</feature>
<dbReference type="EMBL" id="JACHJF010000021">
    <property type="protein sequence ID" value="MBB5121813.1"/>
    <property type="molecule type" value="Genomic_DNA"/>
</dbReference>
<gene>
    <name evidence="3" type="ORF">FHS36_005282</name>
</gene>
<dbReference type="AlphaFoldDB" id="A0A7W8BH27"/>
<dbReference type="GO" id="GO:0016491">
    <property type="term" value="F:oxidoreductase activity"/>
    <property type="evidence" value="ECO:0007669"/>
    <property type="project" value="InterPro"/>
</dbReference>
<dbReference type="InterPro" id="IPR020051">
    <property type="entry name" value="SagB-type_dehydrogenase"/>
</dbReference>
<dbReference type="RefSeq" id="WP_184743841.1">
    <property type="nucleotide sequence ID" value="NZ_JACHJF010000021.1"/>
</dbReference>
<accession>A0A7W8BH27</accession>
<protein>
    <submittedName>
        <fullName evidence="3">SagB-type dehydrogenase family enzyme</fullName>
    </submittedName>
</protein>
<dbReference type="InterPro" id="IPR029479">
    <property type="entry name" value="Nitroreductase"/>
</dbReference>
<evidence type="ECO:0000256" key="1">
    <source>
        <dbReference type="SAM" id="MobiDB-lite"/>
    </source>
</evidence>
<proteinExistence type="predicted"/>
<name>A0A7W8BH27_STREU</name>
<evidence type="ECO:0000313" key="4">
    <source>
        <dbReference type="Proteomes" id="UP000528608"/>
    </source>
</evidence>
<feature type="region of interest" description="Disordered" evidence="1">
    <location>
        <begin position="39"/>
        <end position="65"/>
    </location>
</feature>
<dbReference type="Pfam" id="PF00881">
    <property type="entry name" value="Nitroreductase"/>
    <property type="match status" value="2"/>
</dbReference>
<evidence type="ECO:0000259" key="2">
    <source>
        <dbReference type="Pfam" id="PF00881"/>
    </source>
</evidence>
<dbReference type="InterPro" id="IPR052544">
    <property type="entry name" value="Bacteriocin_Proc_Enz"/>
</dbReference>
<reference evidence="3 4" key="1">
    <citation type="submission" date="2020-08" db="EMBL/GenBank/DDBJ databases">
        <title>Genomic Encyclopedia of Type Strains, Phase III (KMG-III): the genomes of soil and plant-associated and newly described type strains.</title>
        <authorList>
            <person name="Whitman W."/>
        </authorList>
    </citation>
    <scope>NUCLEOTIDE SEQUENCE [LARGE SCALE GENOMIC DNA]</scope>
    <source>
        <strain evidence="3 4">CECT 3259</strain>
    </source>
</reference>
<feature type="domain" description="Nitroreductase" evidence="2">
    <location>
        <begin position="112"/>
        <end position="251"/>
    </location>
</feature>
<dbReference type="PANTHER" id="PTHR43745:SF2">
    <property type="entry name" value="NITROREDUCTASE MJ1384-RELATED"/>
    <property type="match status" value="1"/>
</dbReference>
<feature type="compositionally biased region" description="Low complexity" evidence="1">
    <location>
        <begin position="52"/>
        <end position="61"/>
    </location>
</feature>
<comment type="caution">
    <text evidence="3">The sequence shown here is derived from an EMBL/GenBank/DDBJ whole genome shotgun (WGS) entry which is preliminary data.</text>
</comment>
<dbReference type="SUPFAM" id="SSF55469">
    <property type="entry name" value="FMN-dependent nitroreductase-like"/>
    <property type="match status" value="2"/>
</dbReference>
<sequence>MGIAHDYLDAVLRRGRTEMPPVGFRPDWADKPRAGKYYPGTTPLPLPHGDDPPAATLDAGLAPPPPGGGAPFGLDALAGMLLDSYGRLSRRLALHANDDVAALPHYTGASWARGTASGGGLYPVSIYWVNGPGTALLPGVHYYDTAQHAFRRLLAGDVTGHVREALGPRTPPDDDPGQQFLVLGIKFWQNAFKYNSFCYHATAMDVGTLTQTWRMWARARGMAVRPVFWFDERRLARLLGIDPADEAVAAVVPLRTGPATRPSPATGTPRVRLADRERSRRVRTFAAVREMQAAALAGASSRPAPDALAPAAPRPVVADRRAAVVLPAPAPLTATVRGALRARRSSFGRFTSALPLRQDQLAAVLKAAAAGAALPCDAGGPPGVDLARSYVFVNHVTGLEPGAYVHVPEAGALVRVLAGPHGSFLQENYFLRNYNPEQAGAVIVTTLRATALLDAAGDRGYRLAGAVVGAAAQALYTACAALGIGCGAALGFDNVSFAERLRLTPAGESPLLITMVGNELRGPAGYRYELA</sequence>
<dbReference type="NCBIfam" id="TIGR03605">
    <property type="entry name" value="antibiot_sagB"/>
    <property type="match status" value="1"/>
</dbReference>
<dbReference type="InterPro" id="IPR000415">
    <property type="entry name" value="Nitroreductase-like"/>
</dbReference>
<dbReference type="PANTHER" id="PTHR43745">
    <property type="entry name" value="NITROREDUCTASE MJ1384-RELATED"/>
    <property type="match status" value="1"/>
</dbReference>
<organism evidence="3 4">
    <name type="scientific">Streptomyces eurocidicus</name>
    <name type="common">Streptoverticillium eurocidicus</name>
    <dbReference type="NCBI Taxonomy" id="66423"/>
    <lineage>
        <taxon>Bacteria</taxon>
        <taxon>Bacillati</taxon>
        <taxon>Actinomycetota</taxon>
        <taxon>Actinomycetes</taxon>
        <taxon>Kitasatosporales</taxon>
        <taxon>Streptomycetaceae</taxon>
        <taxon>Streptomyces</taxon>
    </lineage>
</organism>
<dbReference type="Gene3D" id="3.40.109.10">
    <property type="entry name" value="NADH Oxidase"/>
    <property type="match status" value="2"/>
</dbReference>
<evidence type="ECO:0000313" key="3">
    <source>
        <dbReference type="EMBL" id="MBB5121813.1"/>
    </source>
</evidence>